<dbReference type="AlphaFoldDB" id="A0A286C017"/>
<dbReference type="Proteomes" id="UP000219271">
    <property type="component" value="Unassembled WGS sequence"/>
</dbReference>
<reference evidence="2" key="1">
    <citation type="submission" date="2017-09" db="EMBL/GenBank/DDBJ databases">
        <authorList>
            <person name="Varghese N."/>
            <person name="Submissions S."/>
        </authorList>
    </citation>
    <scope>NUCLEOTIDE SEQUENCE [LARGE SCALE GENOMIC DNA]</scope>
    <source>
        <strain evidence="2">JKS000234</strain>
    </source>
</reference>
<protein>
    <submittedName>
        <fullName evidence="1">Uncharacterized protein</fullName>
    </submittedName>
</protein>
<dbReference type="RefSeq" id="WP_141400264.1">
    <property type="nucleotide sequence ID" value="NZ_OCMY01000001.1"/>
</dbReference>
<dbReference type="OrthoDB" id="7013311at2"/>
<evidence type="ECO:0000313" key="1">
    <source>
        <dbReference type="EMBL" id="SOD39752.1"/>
    </source>
</evidence>
<proteinExistence type="predicted"/>
<evidence type="ECO:0000313" key="2">
    <source>
        <dbReference type="Proteomes" id="UP000219271"/>
    </source>
</evidence>
<organism evidence="1 2">
    <name type="scientific">Candidatus Pantoea floridensis</name>
    <dbReference type="NCBI Taxonomy" id="1938870"/>
    <lineage>
        <taxon>Bacteria</taxon>
        <taxon>Pseudomonadati</taxon>
        <taxon>Pseudomonadota</taxon>
        <taxon>Gammaproteobacteria</taxon>
        <taxon>Enterobacterales</taxon>
        <taxon>Erwiniaceae</taxon>
        <taxon>Pantoea</taxon>
    </lineage>
</organism>
<keyword evidence="2" id="KW-1185">Reference proteome</keyword>
<dbReference type="EMBL" id="OCMY01000001">
    <property type="protein sequence ID" value="SOD39752.1"/>
    <property type="molecule type" value="Genomic_DNA"/>
</dbReference>
<accession>A0A286C017</accession>
<name>A0A286C017_9GAMM</name>
<gene>
    <name evidence="1" type="ORF">SAMN06273570_4206</name>
</gene>
<sequence>MIDPDDWLKWWRAGFVADIHKSWNELPWFSLNEQEKTIFYQDAPAVVRGLCNIPKTKLTEPDDRVLRFIDFSPMRQQALTRLFAALCNCDFGYLSAHDQKWCDRITKGIRPQSFLPAGIDYCEPQYHLSLLKSFFLPPVWSRLRLRFYQADILLAEKDPLLFDSPYKKRLLALFDSALWRLDKS</sequence>